<dbReference type="Gene3D" id="3.30.540.10">
    <property type="entry name" value="Fructose-1,6-Bisphosphatase, subunit A, domain 1"/>
    <property type="match status" value="1"/>
</dbReference>
<protein>
    <recommendedName>
        <fullName evidence="8">Inositol-1-monophosphatase</fullName>
        <ecNumber evidence="8">3.1.3.25</ecNumber>
    </recommendedName>
</protein>
<evidence type="ECO:0000256" key="3">
    <source>
        <dbReference type="ARBA" id="ARBA00009759"/>
    </source>
</evidence>
<keyword evidence="4 7" id="KW-0479">Metal-binding</keyword>
<dbReference type="SUPFAM" id="SSF56655">
    <property type="entry name" value="Carbohydrate phosphatase"/>
    <property type="match status" value="1"/>
</dbReference>
<evidence type="ECO:0000256" key="6">
    <source>
        <dbReference type="ARBA" id="ARBA00022842"/>
    </source>
</evidence>
<evidence type="ECO:0000256" key="4">
    <source>
        <dbReference type="ARBA" id="ARBA00022723"/>
    </source>
</evidence>
<dbReference type="CDD" id="cd01639">
    <property type="entry name" value="IMPase"/>
    <property type="match status" value="1"/>
</dbReference>
<keyword evidence="5 8" id="KW-0378">Hydrolase</keyword>
<dbReference type="Proteomes" id="UP001107558">
    <property type="component" value="Chromosome 2"/>
</dbReference>
<dbReference type="Pfam" id="PF00459">
    <property type="entry name" value="Inositol_P"/>
    <property type="match status" value="1"/>
</dbReference>
<keyword evidence="10" id="KW-1185">Reference proteome</keyword>
<evidence type="ECO:0000256" key="5">
    <source>
        <dbReference type="ARBA" id="ARBA00022801"/>
    </source>
</evidence>
<accession>A0A9J6C552</accession>
<comment type="pathway">
    <text evidence="8">Polyol metabolism; myo-inositol biosynthesis; myo-inositol from D-glucose 6-phosphate: step 2/2.</text>
</comment>
<dbReference type="OrthoDB" id="10254945at2759"/>
<dbReference type="InterPro" id="IPR020583">
    <property type="entry name" value="Inositol_monoP_metal-BS"/>
</dbReference>
<dbReference type="EMBL" id="JADBJN010000002">
    <property type="protein sequence ID" value="KAG5677029.1"/>
    <property type="molecule type" value="Genomic_DNA"/>
</dbReference>
<comment type="caution">
    <text evidence="9">The sequence shown here is derived from an EMBL/GenBank/DDBJ whole genome shotgun (WGS) entry which is preliminary data.</text>
</comment>
<reference evidence="9" key="1">
    <citation type="submission" date="2021-03" db="EMBL/GenBank/DDBJ databases">
        <title>Chromosome level genome of the anhydrobiotic midge Polypedilum vanderplanki.</title>
        <authorList>
            <person name="Yoshida Y."/>
            <person name="Kikawada T."/>
            <person name="Gusev O."/>
        </authorList>
    </citation>
    <scope>NUCLEOTIDE SEQUENCE</scope>
    <source>
        <strain evidence="9">NIAS01</strain>
        <tissue evidence="9">Whole body or cell culture</tissue>
    </source>
</reference>
<comment type="cofactor">
    <cofactor evidence="2 7 8">
        <name>Mg(2+)</name>
        <dbReference type="ChEBI" id="CHEBI:18420"/>
    </cofactor>
</comment>
<dbReference type="GO" id="GO:0007165">
    <property type="term" value="P:signal transduction"/>
    <property type="evidence" value="ECO:0007669"/>
    <property type="project" value="TreeGrafter"/>
</dbReference>
<sequence>MASSAELDSYYELIMQLVDEAGQLIVSRNSQRKTVELKSSDIDFGEEDSSDGKKAVLTNAPTWIIDPVDGTMNFVHSFPHSAISVALLVNKITEIGIIFNPVLGQKFTARRGQGAFYNGQQIKVSEKKSLANALLFTEFGTSRDEEKTKVVLENITKLVKLAHGFRSLGAAALNICMVALGGADCYYEYGVHAWDYAGK</sequence>
<name>A0A9J6C552_POLVA</name>
<dbReference type="GO" id="GO:0046872">
    <property type="term" value="F:metal ion binding"/>
    <property type="evidence" value="ECO:0007669"/>
    <property type="project" value="UniProtKB-KW"/>
</dbReference>
<evidence type="ECO:0000256" key="2">
    <source>
        <dbReference type="ARBA" id="ARBA00001946"/>
    </source>
</evidence>
<dbReference type="EC" id="3.1.3.25" evidence="8"/>
<evidence type="ECO:0000313" key="10">
    <source>
        <dbReference type="Proteomes" id="UP001107558"/>
    </source>
</evidence>
<dbReference type="Gene3D" id="3.40.190.80">
    <property type="match status" value="1"/>
</dbReference>
<dbReference type="InterPro" id="IPR000760">
    <property type="entry name" value="Inositol_monophosphatase-like"/>
</dbReference>
<dbReference type="GO" id="GO:0008934">
    <property type="term" value="F:inositol monophosphate 1-phosphatase activity"/>
    <property type="evidence" value="ECO:0007669"/>
    <property type="project" value="InterPro"/>
</dbReference>
<feature type="binding site" evidence="7">
    <location>
        <position position="66"/>
    </location>
    <ligand>
        <name>Mg(2+)</name>
        <dbReference type="ChEBI" id="CHEBI:18420"/>
        <label>1</label>
        <note>catalytic</note>
    </ligand>
</feature>
<dbReference type="PANTHER" id="PTHR20854">
    <property type="entry name" value="INOSITOL MONOPHOSPHATASE"/>
    <property type="match status" value="1"/>
</dbReference>
<feature type="binding site" evidence="7">
    <location>
        <position position="46"/>
    </location>
    <ligand>
        <name>Mg(2+)</name>
        <dbReference type="ChEBI" id="CHEBI:18420"/>
        <label>1</label>
        <note>catalytic</note>
    </ligand>
</feature>
<comment type="catalytic activity">
    <reaction evidence="1 8">
        <text>a myo-inositol phosphate + H2O = myo-inositol + phosphate</text>
        <dbReference type="Rhea" id="RHEA:24056"/>
        <dbReference type="ChEBI" id="CHEBI:15377"/>
        <dbReference type="ChEBI" id="CHEBI:17268"/>
        <dbReference type="ChEBI" id="CHEBI:43474"/>
        <dbReference type="ChEBI" id="CHEBI:84139"/>
        <dbReference type="EC" id="3.1.3.25"/>
    </reaction>
</comment>
<feature type="binding site" evidence="7">
    <location>
        <position position="195"/>
    </location>
    <ligand>
        <name>Mg(2+)</name>
        <dbReference type="ChEBI" id="CHEBI:18420"/>
        <label>1</label>
        <note>catalytic</note>
    </ligand>
</feature>
<evidence type="ECO:0000256" key="8">
    <source>
        <dbReference type="RuleBase" id="RU364068"/>
    </source>
</evidence>
<evidence type="ECO:0000313" key="9">
    <source>
        <dbReference type="EMBL" id="KAG5677029.1"/>
    </source>
</evidence>
<gene>
    <name evidence="9" type="ORF">PVAND_006816</name>
</gene>
<keyword evidence="6 7" id="KW-0460">Magnesium</keyword>
<evidence type="ECO:0000256" key="7">
    <source>
        <dbReference type="PIRSR" id="PIRSR600760-2"/>
    </source>
</evidence>
<proteinExistence type="inferred from homology"/>
<dbReference type="AlphaFoldDB" id="A0A9J6C552"/>
<dbReference type="PROSITE" id="PS00629">
    <property type="entry name" value="IMP_1"/>
    <property type="match status" value="1"/>
</dbReference>
<evidence type="ECO:0000256" key="1">
    <source>
        <dbReference type="ARBA" id="ARBA00001033"/>
    </source>
</evidence>
<dbReference type="GO" id="GO:0006020">
    <property type="term" value="P:inositol metabolic process"/>
    <property type="evidence" value="ECO:0007669"/>
    <property type="project" value="TreeGrafter"/>
</dbReference>
<dbReference type="InterPro" id="IPR033942">
    <property type="entry name" value="IMPase"/>
</dbReference>
<comment type="similarity">
    <text evidence="3 8">Belongs to the inositol monophosphatase superfamily.</text>
</comment>
<organism evidence="9 10">
    <name type="scientific">Polypedilum vanderplanki</name>
    <name type="common">Sleeping chironomid midge</name>
    <dbReference type="NCBI Taxonomy" id="319348"/>
    <lineage>
        <taxon>Eukaryota</taxon>
        <taxon>Metazoa</taxon>
        <taxon>Ecdysozoa</taxon>
        <taxon>Arthropoda</taxon>
        <taxon>Hexapoda</taxon>
        <taxon>Insecta</taxon>
        <taxon>Pterygota</taxon>
        <taxon>Neoptera</taxon>
        <taxon>Endopterygota</taxon>
        <taxon>Diptera</taxon>
        <taxon>Nematocera</taxon>
        <taxon>Chironomoidea</taxon>
        <taxon>Chironomidae</taxon>
        <taxon>Chironominae</taxon>
        <taxon>Polypedilum</taxon>
        <taxon>Polypedilum</taxon>
    </lineage>
</organism>
<dbReference type="PRINTS" id="PR00377">
    <property type="entry name" value="IMPHPHTASES"/>
</dbReference>
<dbReference type="PANTHER" id="PTHR20854:SF4">
    <property type="entry name" value="INOSITOL-1-MONOPHOSPHATASE-RELATED"/>
    <property type="match status" value="1"/>
</dbReference>
<feature type="binding site" evidence="7">
    <location>
        <position position="69"/>
    </location>
    <ligand>
        <name>Mg(2+)</name>
        <dbReference type="ChEBI" id="CHEBI:18420"/>
        <label>1</label>
        <note>catalytic</note>
    </ligand>
</feature>